<dbReference type="VEuPathDB" id="FungiDB:Z519_09511"/>
<dbReference type="Pfam" id="PF00023">
    <property type="entry name" value="Ank"/>
    <property type="match status" value="1"/>
</dbReference>
<dbReference type="OrthoDB" id="1577640at2759"/>
<dbReference type="Pfam" id="PF24883">
    <property type="entry name" value="NPHP3_N"/>
    <property type="match status" value="1"/>
</dbReference>
<dbReference type="SUPFAM" id="SSF48403">
    <property type="entry name" value="Ankyrin repeat"/>
    <property type="match status" value="1"/>
</dbReference>
<dbReference type="InterPro" id="IPR036770">
    <property type="entry name" value="Ankyrin_rpt-contain_sf"/>
</dbReference>
<feature type="domain" description="Nephrocystin 3-like N-terminal" evidence="3">
    <location>
        <begin position="106"/>
        <end position="266"/>
    </location>
</feature>
<feature type="repeat" description="ANK" evidence="2">
    <location>
        <begin position="604"/>
        <end position="633"/>
    </location>
</feature>
<organism evidence="4 5">
    <name type="scientific">Cladophialophora bantiana (strain ATCC 10958 / CBS 173.52 / CDC B-1940 / NIH 8579)</name>
    <name type="common">Xylohypha bantiana</name>
    <dbReference type="NCBI Taxonomy" id="1442370"/>
    <lineage>
        <taxon>Eukaryota</taxon>
        <taxon>Fungi</taxon>
        <taxon>Dikarya</taxon>
        <taxon>Ascomycota</taxon>
        <taxon>Pezizomycotina</taxon>
        <taxon>Eurotiomycetes</taxon>
        <taxon>Chaetothyriomycetidae</taxon>
        <taxon>Chaetothyriales</taxon>
        <taxon>Herpotrichiellaceae</taxon>
        <taxon>Cladophialophora</taxon>
    </lineage>
</organism>
<dbReference type="InterPro" id="IPR027417">
    <property type="entry name" value="P-loop_NTPase"/>
</dbReference>
<dbReference type="Proteomes" id="UP000053789">
    <property type="component" value="Unassembled WGS sequence"/>
</dbReference>
<dbReference type="InterPro" id="IPR002110">
    <property type="entry name" value="Ankyrin_rpt"/>
</dbReference>
<dbReference type="RefSeq" id="XP_016616749.1">
    <property type="nucleotide sequence ID" value="XM_016767233.1"/>
</dbReference>
<dbReference type="Gene3D" id="3.40.50.300">
    <property type="entry name" value="P-loop containing nucleotide triphosphate hydrolases"/>
    <property type="match status" value="1"/>
</dbReference>
<dbReference type="InterPro" id="IPR056884">
    <property type="entry name" value="NPHP3-like_N"/>
</dbReference>
<dbReference type="HOGENOM" id="CLU_000288_34_23_1"/>
<evidence type="ECO:0000259" key="3">
    <source>
        <dbReference type="Pfam" id="PF24883"/>
    </source>
</evidence>
<protein>
    <recommendedName>
        <fullName evidence="3">Nephrocystin 3-like N-terminal domain-containing protein</fullName>
    </recommendedName>
</protein>
<dbReference type="GeneID" id="27702439"/>
<evidence type="ECO:0000313" key="5">
    <source>
        <dbReference type="Proteomes" id="UP000053789"/>
    </source>
</evidence>
<dbReference type="EMBL" id="KN846994">
    <property type="protein sequence ID" value="KIW90080.1"/>
    <property type="molecule type" value="Genomic_DNA"/>
</dbReference>
<evidence type="ECO:0000313" key="4">
    <source>
        <dbReference type="EMBL" id="KIW90080.1"/>
    </source>
</evidence>
<accession>A0A0D2HH44</accession>
<dbReference type="AlphaFoldDB" id="A0A0D2HH44"/>
<keyword evidence="1" id="KW-0677">Repeat</keyword>
<dbReference type="PANTHER" id="PTHR10039:SF16">
    <property type="entry name" value="GPI INOSITOL-DEACYLASE"/>
    <property type="match status" value="1"/>
</dbReference>
<gene>
    <name evidence="4" type="ORF">Z519_09511</name>
</gene>
<name>A0A0D2HH44_CLAB1</name>
<keyword evidence="2" id="KW-0040">ANK repeat</keyword>
<dbReference type="PROSITE" id="PS50088">
    <property type="entry name" value="ANK_REPEAT"/>
    <property type="match status" value="1"/>
</dbReference>
<keyword evidence="5" id="KW-1185">Reference proteome</keyword>
<sequence length="686" mass="77206">MVDKLPSPGKSQQLKSALWWKFTKKEVEDVLARMERLKSLINCALMNDLIALSKTIHDDTLVVKQQTERVQSLLEQDLQNKLSRWLSIPDPSANYHTALGKRHPETGQWLLNGQHFAAWKSSTSSLMWLHGSAGCGKTILSAASLHHILQHEKPDTIVSYFYFDFNDIEKQSSNKAIRSLLFQIATQATVIAHELELLYGRCSHRQRQPAEDVIHSLFRKAMDTPREKYIVLDALDECTDREGLLTFLRELIASKPRDLRALATSRRERDIDDELSPVADYNINILQSAVVDEDIRVYIRDRMATDQGLKKWPDPVQTEITTALMEKADGMFRWVFCQLESIRHRIQLKTLRKTLSSLPKTLDETYNRILPDLESNGQLENAIQALQWLCFSKRPLRLIEMAEILAIETGDQGGFNPEERLPDPMDIMVVCSSLINDVASLNGGRKDSYRIQIQLAHFSVKEFLLSGRCAFNLDFRSDTCHAVIAESCLHYFLHLCQDAPVTRKLSKHYPLLFYAAEEDIAEPLYCNRALQGSVCTCNNAQRPVQQIGKRERVSDLCPASPPPAQHGHFALLHYYVASIGVAAVPEKILRRNIDVNAQGGFCGNALQGASVNGHETVVQMLLDAGANVNAQGGLCGNALQAARLSKHETVVQMLLDAGVREQSSGRRPLAESEDRTTRVGSCIYKD</sequence>
<dbReference type="Gene3D" id="1.25.40.20">
    <property type="entry name" value="Ankyrin repeat-containing domain"/>
    <property type="match status" value="1"/>
</dbReference>
<dbReference type="SUPFAM" id="SSF52540">
    <property type="entry name" value="P-loop containing nucleoside triphosphate hydrolases"/>
    <property type="match status" value="1"/>
</dbReference>
<reference evidence="4" key="1">
    <citation type="submission" date="2015-01" db="EMBL/GenBank/DDBJ databases">
        <title>The Genome Sequence of Cladophialophora bantiana CBS 173.52.</title>
        <authorList>
            <consortium name="The Broad Institute Genomics Platform"/>
            <person name="Cuomo C."/>
            <person name="de Hoog S."/>
            <person name="Gorbushina A."/>
            <person name="Stielow B."/>
            <person name="Teixiera M."/>
            <person name="Abouelleil A."/>
            <person name="Chapman S.B."/>
            <person name="Priest M."/>
            <person name="Young S.K."/>
            <person name="Wortman J."/>
            <person name="Nusbaum C."/>
            <person name="Birren B."/>
        </authorList>
    </citation>
    <scope>NUCLEOTIDE SEQUENCE [LARGE SCALE GENOMIC DNA]</scope>
    <source>
        <strain evidence="4">CBS 173.52</strain>
    </source>
</reference>
<evidence type="ECO:0000256" key="1">
    <source>
        <dbReference type="ARBA" id="ARBA00022737"/>
    </source>
</evidence>
<evidence type="ECO:0000256" key="2">
    <source>
        <dbReference type="PROSITE-ProRule" id="PRU00023"/>
    </source>
</evidence>
<dbReference type="PANTHER" id="PTHR10039">
    <property type="entry name" value="AMELOGENIN"/>
    <property type="match status" value="1"/>
</dbReference>
<proteinExistence type="predicted"/>